<reference evidence="3" key="1">
    <citation type="submission" date="2013-05" db="EMBL/GenBank/DDBJ databases">
        <authorList>
            <person name="Harkins D.M."/>
            <person name="Durkin A.S."/>
            <person name="Brinkac L.M."/>
            <person name="Haft D.H."/>
            <person name="Selengut J.D."/>
            <person name="Sanka R."/>
            <person name="DePew J."/>
            <person name="Purushe J."/>
            <person name="Hartskeerl R.A."/>
            <person name="Ahmed A."/>
            <person name="van der Linden H."/>
            <person name="Goris M.G.A."/>
            <person name="Vinetz J.M."/>
            <person name="Sutton G.G."/>
            <person name="Nierman W.C."/>
            <person name="Fouts D.E."/>
        </authorList>
    </citation>
    <scope>NUCLEOTIDE SEQUENCE [LARGE SCALE GENOMIC DNA]</scope>
    <source>
        <strain evidence="3">5399</strain>
    </source>
</reference>
<feature type="region of interest" description="Disordered" evidence="2">
    <location>
        <begin position="564"/>
        <end position="595"/>
    </location>
</feature>
<dbReference type="Proteomes" id="UP000015454">
    <property type="component" value="Unassembled WGS sequence"/>
</dbReference>
<name>T0FB56_9LEPT</name>
<feature type="compositionally biased region" description="Polar residues" evidence="2">
    <location>
        <begin position="568"/>
        <end position="580"/>
    </location>
</feature>
<evidence type="ECO:0000256" key="1">
    <source>
        <dbReference type="SAM" id="Coils"/>
    </source>
</evidence>
<accession>T0FB56</accession>
<sequence>MDLPGPKRGKRMPEADNNPRPSSNPPVPAFDLGIIPPERIDLIPEEELRNLLLQTTPKAMRDLDLIEKGVENFFLFNYSPFALAKFEQLQFLKPADLTYFEGKNGFVLYQYLFVSEDTKELGLSNIVLRPASRKAEQVQKIKLACLAQSVAAFLQFIHRRDFILGEKKSAGELREWVQRQYINADDKGNILDFQDSKNLPISMRNVITFSIESFLQRNLKLKDEILTSFISILSKKPAEIMEFISQVKTENEALIALEKRGNRSPLLQLHPDFHVIQPSLDELISEASTDPKIVTKNEETELEIIYELFISLARRILTHLLPAEQSGWIQPAGTQQGSEFIQELRRHPAFTSGKHWEGSDLFLQAFEVLTQSMGSLSVLRKESLVNVAFTDIVIRIRETKEPLVIDQSSIKLKDAAIQAAGLSKSDVLEQTLERLKARTDILKREKSIGDSPGLLVLAVENVLPAFLYNKEKRTSVHNLIRKSGQPKGIFAFLREVSEGIDSEVAIDEQIRLSKAISEWEKENEKLKRKAEQDSKSLLVRLIEWILGLFGINVSGGDKKDFEILEDTPVQSRGPSKQTSSKTEEPDQHPKKKKSLGVLLGPKEKATLIPPKLQKVIDYVDRKNNGIIWLDEVVSTSASPEFGKDKVADLMYYDQKRRYIEIRSMNSVRHVFIRKELEFDSAWLDSTLEYLENVTAKKPEFAALADTLRKFRDE</sequence>
<dbReference type="AlphaFoldDB" id="T0FB56"/>
<gene>
    <name evidence="3" type="ORF">LEP1GSC050_3205</name>
</gene>
<feature type="coiled-coil region" evidence="1">
    <location>
        <begin position="509"/>
        <end position="536"/>
    </location>
</feature>
<keyword evidence="4" id="KW-1185">Reference proteome</keyword>
<keyword evidence="1" id="KW-0175">Coiled coil</keyword>
<evidence type="ECO:0000313" key="3">
    <source>
        <dbReference type="EMBL" id="EQA45081.1"/>
    </source>
</evidence>
<proteinExistence type="predicted"/>
<comment type="caution">
    <text evidence="3">The sequence shown here is derived from an EMBL/GenBank/DDBJ whole genome shotgun (WGS) entry which is preliminary data.</text>
</comment>
<dbReference type="STRING" id="1049789.LEP1GSC050_3205"/>
<evidence type="ECO:0000313" key="4">
    <source>
        <dbReference type="Proteomes" id="UP000015454"/>
    </source>
</evidence>
<protein>
    <submittedName>
        <fullName evidence="3">Uncharacterized protein</fullName>
    </submittedName>
</protein>
<evidence type="ECO:0000256" key="2">
    <source>
        <dbReference type="SAM" id="MobiDB-lite"/>
    </source>
</evidence>
<dbReference type="EMBL" id="AHMO02000008">
    <property type="protein sequence ID" value="EQA45081.1"/>
    <property type="molecule type" value="Genomic_DNA"/>
</dbReference>
<organism evidence="3 4">
    <name type="scientific">Leptospira broomii serovar Hurstbridge str. 5399</name>
    <dbReference type="NCBI Taxonomy" id="1049789"/>
    <lineage>
        <taxon>Bacteria</taxon>
        <taxon>Pseudomonadati</taxon>
        <taxon>Spirochaetota</taxon>
        <taxon>Spirochaetia</taxon>
        <taxon>Leptospirales</taxon>
        <taxon>Leptospiraceae</taxon>
        <taxon>Leptospira</taxon>
    </lineage>
</organism>
<feature type="region of interest" description="Disordered" evidence="2">
    <location>
        <begin position="1"/>
        <end position="29"/>
    </location>
</feature>